<evidence type="ECO:0000313" key="2">
    <source>
        <dbReference type="EMBL" id="MFD0628048.1"/>
    </source>
</evidence>
<reference evidence="3" key="1">
    <citation type="journal article" date="2019" name="Int. J. Syst. Evol. Microbiol.">
        <title>The Global Catalogue of Microorganisms (GCM) 10K type strain sequencing project: providing services to taxonomists for standard genome sequencing and annotation.</title>
        <authorList>
            <consortium name="The Broad Institute Genomics Platform"/>
            <consortium name="The Broad Institute Genome Sequencing Center for Infectious Disease"/>
            <person name="Wu L."/>
            <person name="Ma J."/>
        </authorList>
    </citation>
    <scope>NUCLEOTIDE SEQUENCE [LARGE SCALE GENOMIC DNA]</scope>
    <source>
        <strain evidence="3">JCM 12607</strain>
    </source>
</reference>
<feature type="region of interest" description="Disordered" evidence="1">
    <location>
        <begin position="90"/>
        <end position="112"/>
    </location>
</feature>
<accession>A0ABW2X4V5</accession>
<protein>
    <submittedName>
        <fullName evidence="2">Uncharacterized protein</fullName>
    </submittedName>
</protein>
<dbReference type="EMBL" id="JBHTGL010000008">
    <property type="protein sequence ID" value="MFD0628048.1"/>
    <property type="molecule type" value="Genomic_DNA"/>
</dbReference>
<gene>
    <name evidence="2" type="ORF">ACFQ2K_40880</name>
</gene>
<dbReference type="Proteomes" id="UP001596915">
    <property type="component" value="Unassembled WGS sequence"/>
</dbReference>
<name>A0ABW2X4V5_9ACTN</name>
<keyword evidence="3" id="KW-1185">Reference proteome</keyword>
<organism evidence="2 3">
    <name type="scientific">Streptomyces sanglieri</name>
    <dbReference type="NCBI Taxonomy" id="193460"/>
    <lineage>
        <taxon>Bacteria</taxon>
        <taxon>Bacillati</taxon>
        <taxon>Actinomycetota</taxon>
        <taxon>Actinomycetes</taxon>
        <taxon>Kitasatosporales</taxon>
        <taxon>Streptomycetaceae</taxon>
        <taxon>Streptomyces</taxon>
    </lineage>
</organism>
<sequence>MPQEVLDAVSALGRRLHERGAIRPVCLLGAEDARDAGNALLATMALDLLDRPGLLDGEQAILLELLLRAPGRAPAPGCTGCCATATGTYASTSSPCSPATPRGRTPRPCRRR</sequence>
<feature type="compositionally biased region" description="Low complexity" evidence="1">
    <location>
        <begin position="90"/>
        <end position="103"/>
    </location>
</feature>
<evidence type="ECO:0000313" key="3">
    <source>
        <dbReference type="Proteomes" id="UP001596915"/>
    </source>
</evidence>
<comment type="caution">
    <text evidence="2">The sequence shown here is derived from an EMBL/GenBank/DDBJ whole genome shotgun (WGS) entry which is preliminary data.</text>
</comment>
<evidence type="ECO:0000256" key="1">
    <source>
        <dbReference type="SAM" id="MobiDB-lite"/>
    </source>
</evidence>
<proteinExistence type="predicted"/>